<proteinExistence type="predicted"/>
<evidence type="ECO:0000313" key="2">
    <source>
        <dbReference type="Proteomes" id="UP000293547"/>
    </source>
</evidence>
<sequence length="36" mass="3977">MLACWLQLGVEASSSAYCTTVNFFARYPIIMASPPH</sequence>
<organism evidence="1 2">
    <name type="scientific">Alternaria gaisen</name>
    <dbReference type="NCBI Taxonomy" id="167740"/>
    <lineage>
        <taxon>Eukaryota</taxon>
        <taxon>Fungi</taxon>
        <taxon>Dikarya</taxon>
        <taxon>Ascomycota</taxon>
        <taxon>Pezizomycotina</taxon>
        <taxon>Dothideomycetes</taxon>
        <taxon>Pleosporomycetidae</taxon>
        <taxon>Pleosporales</taxon>
        <taxon>Pleosporineae</taxon>
        <taxon>Pleosporaceae</taxon>
        <taxon>Alternaria</taxon>
        <taxon>Alternaria sect. Alternaria</taxon>
    </lineage>
</organism>
<gene>
    <name evidence="1" type="ORF">AG0111_0g12382</name>
</gene>
<name>A0ACB6F4X4_9PLEO</name>
<comment type="caution">
    <text evidence="1">The sequence shown here is derived from an EMBL/GenBank/DDBJ whole genome shotgun (WGS) entry which is preliminary data.</text>
</comment>
<dbReference type="EMBL" id="PDWZ02000017">
    <property type="protein sequence ID" value="KAB2099465.1"/>
    <property type="molecule type" value="Genomic_DNA"/>
</dbReference>
<protein>
    <submittedName>
        <fullName evidence="1">Uncharacterized protein</fullName>
    </submittedName>
</protein>
<reference evidence="1 2" key="1">
    <citation type="journal article" date="2019" name="bioRxiv">
        <title>Genomics, evolutionary history and diagnostics of the Alternaria alternata species group including apple and Asian pear pathotypes.</title>
        <authorList>
            <person name="Armitage A.D."/>
            <person name="Cockerton H.M."/>
            <person name="Sreenivasaprasad S."/>
            <person name="Woodhall J.W."/>
            <person name="Lane C.R."/>
            <person name="Harrison R.J."/>
            <person name="Clarkson J.P."/>
        </authorList>
    </citation>
    <scope>NUCLEOTIDE SEQUENCE [LARGE SCALE GENOMIC DNA]</scope>
    <source>
        <strain evidence="1 2">FERA 650</strain>
    </source>
</reference>
<accession>A0ACB6F4X4</accession>
<keyword evidence="2" id="KW-1185">Reference proteome</keyword>
<evidence type="ECO:0000313" key="1">
    <source>
        <dbReference type="EMBL" id="KAB2099465.1"/>
    </source>
</evidence>
<dbReference type="Proteomes" id="UP000293547">
    <property type="component" value="Unassembled WGS sequence"/>
</dbReference>